<evidence type="ECO:0000256" key="1">
    <source>
        <dbReference type="ARBA" id="ARBA00004245"/>
    </source>
</evidence>
<dbReference type="InterPro" id="IPR043971">
    <property type="entry name" value="FUZ/MON1/HPS1_longin_2"/>
</dbReference>
<evidence type="ECO:0000259" key="7">
    <source>
        <dbReference type="Pfam" id="PF19038"/>
    </source>
</evidence>
<keyword evidence="8" id="KW-1185">Reference proteome</keyword>
<dbReference type="GO" id="GO:1905515">
    <property type="term" value="P:non-motile cilium assembly"/>
    <property type="evidence" value="ECO:0007669"/>
    <property type="project" value="TreeGrafter"/>
</dbReference>
<dbReference type="Pfam" id="PF19036">
    <property type="entry name" value="Fuz_longin_1"/>
    <property type="match status" value="1"/>
</dbReference>
<evidence type="ECO:0000313" key="8">
    <source>
        <dbReference type="Proteomes" id="UP000694866"/>
    </source>
</evidence>
<dbReference type="InterPro" id="IPR043970">
    <property type="entry name" value="FUZ/MON1/HPS1_longin_3"/>
</dbReference>
<keyword evidence="3" id="KW-0963">Cytoplasm</keyword>
<dbReference type="Pfam" id="PF19037">
    <property type="entry name" value="Fuz_longin_2"/>
    <property type="match status" value="1"/>
</dbReference>
<dbReference type="KEGG" id="fas:105264958"/>
<comment type="subcellular location">
    <subcellularLocation>
        <location evidence="1">Cytoplasm</location>
        <location evidence="1">Cytoskeleton</location>
    </subcellularLocation>
</comment>
<reference evidence="9" key="1">
    <citation type="submission" date="2025-08" db="UniProtKB">
        <authorList>
            <consortium name="RefSeq"/>
        </authorList>
    </citation>
    <scope>IDENTIFICATION</scope>
    <source>
        <strain evidence="9">USDA-PBARC FA_bdor</strain>
        <tissue evidence="9">Whole organism</tissue>
    </source>
</reference>
<proteinExistence type="inferred from homology"/>
<dbReference type="PANTHER" id="PTHR13559">
    <property type="entry name" value="INTRACELLULAR TRAFFIC PROTEIN-RELATED"/>
    <property type="match status" value="1"/>
</dbReference>
<dbReference type="GO" id="GO:0005856">
    <property type="term" value="C:cytoskeleton"/>
    <property type="evidence" value="ECO:0007669"/>
    <property type="project" value="UniProtKB-SubCell"/>
</dbReference>
<feature type="domain" description="FUZ/MON1/HPS1 first Longin" evidence="5">
    <location>
        <begin position="4"/>
        <end position="125"/>
    </location>
</feature>
<keyword evidence="4" id="KW-0206">Cytoskeleton</keyword>
<dbReference type="PANTHER" id="PTHR13559:SF1">
    <property type="entry name" value="PROTEIN FUZZY HOMOLOG"/>
    <property type="match status" value="1"/>
</dbReference>
<dbReference type="OrthoDB" id="74835at2759"/>
<evidence type="ECO:0000259" key="6">
    <source>
        <dbReference type="Pfam" id="PF19037"/>
    </source>
</evidence>
<dbReference type="InterPro" id="IPR043972">
    <property type="entry name" value="FUZ/MON1/HPS1_longin_1"/>
</dbReference>
<dbReference type="InterPro" id="IPR026069">
    <property type="entry name" value="Fuzzy"/>
</dbReference>
<dbReference type="AlphaFoldDB" id="A0A9R1TY92"/>
<accession>A0A9R1TY92</accession>
<dbReference type="CTD" id="34166"/>
<sequence length="411" mass="46253">MTAHVMCLTSSGGIPLFSRKKGEGSAMTFSKMASLSGIHMFLKSQDIKLKNTEMPDTTVVWKEFAESITLIAIASGTTKHVLEKFIDTVFNAMILVAGIDEIKNSRSIERLKKELRNCNNIIDKLLDCLDIGNRSCSEIDLVAMSSSILCPENHFLHSSLDLLMEYLDSSYGCILIHGCMAVGTDSWLQLDPIEKKLLMMAGSMDSSCSTCDLPVFLPKMSPNVAFRLISVTLIKGVQVLALCGPRPDLIEVEKTVVQHWRNNVETLRAAEQSYPQCFPADLSLDPSILGFLLVDCNIGKFVMGRNPNSQSTNQQMGTQRLDILKTFYYQAVEPFLLHQKGESVGQRNPSDRRTIQARETYWCSEYHKCHALRERDNILCILYPYSIPNHTIRLITRKTLKILISDKQTCW</sequence>
<dbReference type="Pfam" id="PF19038">
    <property type="entry name" value="Fuz_longin_3"/>
    <property type="match status" value="1"/>
</dbReference>
<gene>
    <name evidence="9" type="primary">fy</name>
</gene>
<feature type="domain" description="FUZ/MON1/HPS1 second Longin" evidence="6">
    <location>
        <begin position="169"/>
        <end position="261"/>
    </location>
</feature>
<dbReference type="GO" id="GO:0016192">
    <property type="term" value="P:vesicle-mediated transport"/>
    <property type="evidence" value="ECO:0007669"/>
    <property type="project" value="InterPro"/>
</dbReference>
<protein>
    <submittedName>
        <fullName evidence="9">Protein fuzzy homolog</fullName>
    </submittedName>
</protein>
<name>A0A9R1TY92_9HYME</name>
<evidence type="ECO:0000256" key="2">
    <source>
        <dbReference type="ARBA" id="ARBA00008550"/>
    </source>
</evidence>
<dbReference type="RefSeq" id="XP_011300496.1">
    <property type="nucleotide sequence ID" value="XM_011302194.1"/>
</dbReference>
<dbReference type="Proteomes" id="UP000694866">
    <property type="component" value="Unplaced"/>
</dbReference>
<feature type="domain" description="FUZ/MON1/HPS1 third Longin" evidence="7">
    <location>
        <begin position="288"/>
        <end position="406"/>
    </location>
</feature>
<evidence type="ECO:0000256" key="3">
    <source>
        <dbReference type="ARBA" id="ARBA00022490"/>
    </source>
</evidence>
<evidence type="ECO:0000256" key="4">
    <source>
        <dbReference type="ARBA" id="ARBA00023212"/>
    </source>
</evidence>
<organism evidence="8 9">
    <name type="scientific">Fopius arisanus</name>
    <dbReference type="NCBI Taxonomy" id="64838"/>
    <lineage>
        <taxon>Eukaryota</taxon>
        <taxon>Metazoa</taxon>
        <taxon>Ecdysozoa</taxon>
        <taxon>Arthropoda</taxon>
        <taxon>Hexapoda</taxon>
        <taxon>Insecta</taxon>
        <taxon>Pterygota</taxon>
        <taxon>Neoptera</taxon>
        <taxon>Endopterygota</taxon>
        <taxon>Hymenoptera</taxon>
        <taxon>Apocrita</taxon>
        <taxon>Ichneumonoidea</taxon>
        <taxon>Braconidae</taxon>
        <taxon>Opiinae</taxon>
        <taxon>Fopius</taxon>
    </lineage>
</organism>
<evidence type="ECO:0000259" key="5">
    <source>
        <dbReference type="Pfam" id="PF19036"/>
    </source>
</evidence>
<evidence type="ECO:0000313" key="9">
    <source>
        <dbReference type="RefSeq" id="XP_011300496.1"/>
    </source>
</evidence>
<dbReference type="GeneID" id="105264958"/>
<comment type="similarity">
    <text evidence="2">Belongs to the fuzzy family.</text>
</comment>